<protein>
    <recommendedName>
        <fullName evidence="4">Xaa-Pro aminopeptidase</fullName>
        <ecNumber evidence="4">3.4.11.9</ecNumber>
    </recommendedName>
</protein>
<dbReference type="CDD" id="cd01087">
    <property type="entry name" value="Prolidase"/>
    <property type="match status" value="1"/>
</dbReference>
<name>A0A2D0N2I7_FLAN2</name>
<comment type="similarity">
    <text evidence="3">Belongs to the peptidase M24B family.</text>
</comment>
<dbReference type="GO" id="GO:0005829">
    <property type="term" value="C:cytosol"/>
    <property type="evidence" value="ECO:0007669"/>
    <property type="project" value="TreeGrafter"/>
</dbReference>
<keyword evidence="10" id="KW-1185">Reference proteome</keyword>
<dbReference type="PANTHER" id="PTHR43226">
    <property type="entry name" value="XAA-PRO AMINOPEPTIDASE 3"/>
    <property type="match status" value="1"/>
</dbReference>
<evidence type="ECO:0000313" key="9">
    <source>
        <dbReference type="EMBL" id="PHN02667.1"/>
    </source>
</evidence>
<keyword evidence="5" id="KW-0479">Metal-binding</keyword>
<proteinExistence type="inferred from homology"/>
<comment type="cofactor">
    <cofactor evidence="2">
        <name>Mn(2+)</name>
        <dbReference type="ChEBI" id="CHEBI:29035"/>
    </cofactor>
</comment>
<dbReference type="Proteomes" id="UP000223913">
    <property type="component" value="Unassembled WGS sequence"/>
</dbReference>
<organism evidence="9 10">
    <name type="scientific">Flavilitoribacter nigricans (strain ATCC 23147 / DSM 23189 / NBRC 102662 / NCIMB 1420 / SS-2)</name>
    <name type="common">Lewinella nigricans</name>
    <dbReference type="NCBI Taxonomy" id="1122177"/>
    <lineage>
        <taxon>Bacteria</taxon>
        <taxon>Pseudomonadati</taxon>
        <taxon>Bacteroidota</taxon>
        <taxon>Saprospiria</taxon>
        <taxon>Saprospirales</taxon>
        <taxon>Lewinellaceae</taxon>
        <taxon>Flavilitoribacter</taxon>
    </lineage>
</organism>
<dbReference type="EC" id="3.4.11.9" evidence="4"/>
<sequence length="464" mass="51106">MFPKDTYVNRRQQLMADVNDGGLILLLGNEESSKNYKDNTYRFRQDSNFLYFLGWDQPHLAAVIDPESGETTLYGDDLSVDHIVWMGPQPGMREMADRVGAKQTAPYKSLADTLANAAASGRKIHYLPPYRAENLLKISRWLGQTPDAVENGHSVPLVKAIIKQASYKSAEEIAEIEKAVTISGQMHVAAMRSARAGIREAELTGIVEGIAIGAGGDVAYPVILTINGQTLHNHYHGNVLQSGQMVLGDFGAETATHYAGDITRTFPVDTKFTARQKDIYELVLQAELESINALKPGIPYRDIHLQAARIMADGLKDLGLMKGDMEAAVAEGAHAMFFPHGLGHMMGLDVHDMEDLGEDYVGYTDTIRRSPQFGLSALRLGRELEAGFVLTVEPGLYFIPELIDQWQAAGKFKDFINYDKVAEYRDFSGVRIEDNVLITEDGHRVLGAPIPKTVDEVEAVRNGG</sequence>
<evidence type="ECO:0000259" key="8">
    <source>
        <dbReference type="SMART" id="SM01011"/>
    </source>
</evidence>
<dbReference type="AlphaFoldDB" id="A0A2D0N2I7"/>
<dbReference type="Gene3D" id="3.40.350.10">
    <property type="entry name" value="Creatinase/prolidase N-terminal domain"/>
    <property type="match status" value="1"/>
</dbReference>
<dbReference type="InterPro" id="IPR007865">
    <property type="entry name" value="Aminopep_P_N"/>
</dbReference>
<dbReference type="Pfam" id="PF00557">
    <property type="entry name" value="Peptidase_M24"/>
    <property type="match status" value="1"/>
</dbReference>
<reference evidence="9 10" key="1">
    <citation type="submission" date="2017-10" db="EMBL/GenBank/DDBJ databases">
        <title>The draft genome sequence of Lewinella nigricans NBRC 102662.</title>
        <authorList>
            <person name="Wang K."/>
        </authorList>
    </citation>
    <scope>NUCLEOTIDE SEQUENCE [LARGE SCALE GENOMIC DNA]</scope>
    <source>
        <strain evidence="9 10">NBRC 102662</strain>
    </source>
</reference>
<evidence type="ECO:0000256" key="6">
    <source>
        <dbReference type="ARBA" id="ARBA00022801"/>
    </source>
</evidence>
<keyword evidence="6" id="KW-0378">Hydrolase</keyword>
<evidence type="ECO:0000256" key="3">
    <source>
        <dbReference type="ARBA" id="ARBA00008766"/>
    </source>
</evidence>
<comment type="caution">
    <text evidence="9">The sequence shown here is derived from an EMBL/GenBank/DDBJ whole genome shotgun (WGS) entry which is preliminary data.</text>
</comment>
<dbReference type="GO" id="GO:0030145">
    <property type="term" value="F:manganese ion binding"/>
    <property type="evidence" value="ECO:0007669"/>
    <property type="project" value="InterPro"/>
</dbReference>
<dbReference type="InterPro" id="IPR052433">
    <property type="entry name" value="X-Pro_dipept-like"/>
</dbReference>
<dbReference type="InterPro" id="IPR000994">
    <property type="entry name" value="Pept_M24"/>
</dbReference>
<dbReference type="InterPro" id="IPR029149">
    <property type="entry name" value="Creatin/AminoP/Spt16_N"/>
</dbReference>
<gene>
    <name evidence="9" type="ORF">CRP01_31225</name>
</gene>
<dbReference type="Pfam" id="PF05195">
    <property type="entry name" value="AMP_N"/>
    <property type="match status" value="1"/>
</dbReference>
<accession>A0A2D0N2I7</accession>
<dbReference type="SUPFAM" id="SSF55920">
    <property type="entry name" value="Creatinase/aminopeptidase"/>
    <property type="match status" value="1"/>
</dbReference>
<dbReference type="SUPFAM" id="SSF53092">
    <property type="entry name" value="Creatinase/prolidase N-terminal domain"/>
    <property type="match status" value="1"/>
</dbReference>
<evidence type="ECO:0000256" key="7">
    <source>
        <dbReference type="ARBA" id="ARBA00023211"/>
    </source>
</evidence>
<dbReference type="OrthoDB" id="9806388at2"/>
<feature type="domain" description="Aminopeptidase P N-terminal" evidence="8">
    <location>
        <begin position="2"/>
        <end position="135"/>
    </location>
</feature>
<evidence type="ECO:0000256" key="2">
    <source>
        <dbReference type="ARBA" id="ARBA00001936"/>
    </source>
</evidence>
<keyword evidence="7" id="KW-0464">Manganese</keyword>
<keyword evidence="9" id="KW-0645">Protease</keyword>
<dbReference type="EMBL" id="PDUD01000038">
    <property type="protein sequence ID" value="PHN02667.1"/>
    <property type="molecule type" value="Genomic_DNA"/>
</dbReference>
<dbReference type="RefSeq" id="WP_099153996.1">
    <property type="nucleotide sequence ID" value="NZ_PDUD01000038.1"/>
</dbReference>
<dbReference type="GO" id="GO:0006508">
    <property type="term" value="P:proteolysis"/>
    <property type="evidence" value="ECO:0007669"/>
    <property type="project" value="TreeGrafter"/>
</dbReference>
<comment type="catalytic activity">
    <reaction evidence="1">
        <text>Release of any N-terminal amino acid, including proline, that is linked to proline, even from a dipeptide or tripeptide.</text>
        <dbReference type="EC" id="3.4.11.9"/>
    </reaction>
</comment>
<evidence type="ECO:0000313" key="10">
    <source>
        <dbReference type="Proteomes" id="UP000223913"/>
    </source>
</evidence>
<dbReference type="GO" id="GO:0070006">
    <property type="term" value="F:metalloaminopeptidase activity"/>
    <property type="evidence" value="ECO:0007669"/>
    <property type="project" value="InterPro"/>
</dbReference>
<evidence type="ECO:0000256" key="4">
    <source>
        <dbReference type="ARBA" id="ARBA00012574"/>
    </source>
</evidence>
<dbReference type="SMART" id="SM01011">
    <property type="entry name" value="AMP_N"/>
    <property type="match status" value="1"/>
</dbReference>
<evidence type="ECO:0000256" key="5">
    <source>
        <dbReference type="ARBA" id="ARBA00022723"/>
    </source>
</evidence>
<dbReference type="InterPro" id="IPR036005">
    <property type="entry name" value="Creatinase/aminopeptidase-like"/>
</dbReference>
<dbReference type="Gene3D" id="3.90.230.10">
    <property type="entry name" value="Creatinase/methionine aminopeptidase superfamily"/>
    <property type="match status" value="1"/>
</dbReference>
<evidence type="ECO:0000256" key="1">
    <source>
        <dbReference type="ARBA" id="ARBA00001424"/>
    </source>
</evidence>
<keyword evidence="9" id="KW-0031">Aminopeptidase</keyword>
<dbReference type="PANTHER" id="PTHR43226:SF4">
    <property type="entry name" value="XAA-PRO AMINOPEPTIDASE 3"/>
    <property type="match status" value="1"/>
</dbReference>